<name>A0A915U5T5_9BACT</name>
<gene>
    <name evidence="1" type="ORF">GF1_18480</name>
</gene>
<dbReference type="InterPro" id="IPR012779">
    <property type="entry name" value="Peptidase_M1_pepN"/>
</dbReference>
<sequence length="201" mass="22693">MTENTQKTIYLKDYTPPPYLVDSVDLRVELDPASTLVRSRLAMRPNPAFTGSRQCILDGEHLELVGVKLDREPLSADQYRFDQGKLHIFQVPDEPFILELETRINPAANTALEGLYLSRGNYCTQCEAEGFRRITCFPDRPDVMAVYTTTVVAEKGPARRWCCSPTATWWSRASWKTDAGLPPGTIPFPSPVTFLPWWPAA</sequence>
<protein>
    <recommendedName>
        <fullName evidence="3">Aminopeptidase N</fullName>
    </recommendedName>
</protein>
<dbReference type="AlphaFoldDB" id="A0A915U5T5"/>
<evidence type="ECO:0000313" key="1">
    <source>
        <dbReference type="EMBL" id="BCO09472.1"/>
    </source>
</evidence>
<keyword evidence="2" id="KW-1185">Reference proteome</keyword>
<dbReference type="GO" id="GO:0008270">
    <property type="term" value="F:zinc ion binding"/>
    <property type="evidence" value="ECO:0007669"/>
    <property type="project" value="InterPro"/>
</dbReference>
<dbReference type="InterPro" id="IPR042097">
    <property type="entry name" value="Aminopeptidase_N-like_N_sf"/>
</dbReference>
<dbReference type="Proteomes" id="UP001063350">
    <property type="component" value="Chromosome"/>
</dbReference>
<dbReference type="SUPFAM" id="SSF63737">
    <property type="entry name" value="Leukotriene A4 hydrolase N-terminal domain"/>
    <property type="match status" value="1"/>
</dbReference>
<reference evidence="1" key="1">
    <citation type="submission" date="2020-12" db="EMBL/GenBank/DDBJ databases">
        <title>Desulfobium dissulfuricans gen. nov., sp. nov., a novel mesophilic, sulfate-reducing bacterium isolated from a deep-sea hydrothermal vent.</title>
        <authorList>
            <person name="Hashimoto Y."/>
            <person name="Tame A."/>
            <person name="Sawayama S."/>
            <person name="Miyazaki J."/>
            <person name="Takai K."/>
            <person name="Nakagawa S."/>
        </authorList>
    </citation>
    <scope>NUCLEOTIDE SEQUENCE</scope>
    <source>
        <strain evidence="1">GF1</strain>
    </source>
</reference>
<evidence type="ECO:0000313" key="2">
    <source>
        <dbReference type="Proteomes" id="UP001063350"/>
    </source>
</evidence>
<evidence type="ECO:0008006" key="3">
    <source>
        <dbReference type="Google" id="ProtNLM"/>
    </source>
</evidence>
<accession>A0A915U5T5</accession>
<dbReference type="EMBL" id="AP024233">
    <property type="protein sequence ID" value="BCO09472.1"/>
    <property type="molecule type" value="Genomic_DNA"/>
</dbReference>
<dbReference type="PANTHER" id="PTHR46322:SF1">
    <property type="entry name" value="PUROMYCIN-SENSITIVE AMINOPEPTIDASE"/>
    <property type="match status" value="1"/>
</dbReference>
<organism evidence="1 2">
    <name type="scientific">Desulfolithobacter dissulfuricans</name>
    <dbReference type="NCBI Taxonomy" id="2795293"/>
    <lineage>
        <taxon>Bacteria</taxon>
        <taxon>Pseudomonadati</taxon>
        <taxon>Thermodesulfobacteriota</taxon>
        <taxon>Desulfobulbia</taxon>
        <taxon>Desulfobulbales</taxon>
        <taxon>Desulfobulbaceae</taxon>
        <taxon>Desulfolithobacter</taxon>
    </lineage>
</organism>
<proteinExistence type="predicted"/>
<dbReference type="Gene3D" id="2.60.40.1730">
    <property type="entry name" value="tricorn interacting facor f3 domain"/>
    <property type="match status" value="1"/>
</dbReference>
<dbReference type="PANTHER" id="PTHR46322">
    <property type="entry name" value="PUROMYCIN-SENSITIVE AMINOPEPTIDASE"/>
    <property type="match status" value="1"/>
</dbReference>
<dbReference type="KEGG" id="ddu:GF1_18480"/>